<feature type="domain" description="HNH nuclease" evidence="1">
    <location>
        <begin position="140"/>
        <end position="201"/>
    </location>
</feature>
<dbReference type="SMART" id="SM00507">
    <property type="entry name" value="HNHc"/>
    <property type="match status" value="1"/>
</dbReference>
<geneLocation type="plasmid" evidence="2 3">
    <name>pROLI18</name>
</geneLocation>
<reference evidence="3" key="2">
    <citation type="submission" date="2024-01" db="EMBL/GenBank/DDBJ databases">
        <title>Roseobacter fucihabitans sp. nov., isolated from the brown alga Fucus spiralis.</title>
        <authorList>
            <person name="Hahnke S."/>
            <person name="Berger M."/>
            <person name="Schlingloff A."/>
            <person name="Athale I."/>
            <person name="Neumann-Schaal M."/>
            <person name="Adenaya A."/>
            <person name="Poehlein A."/>
            <person name="Daniel R."/>
            <person name="Pertersen J."/>
            <person name="Brinkhoff T."/>
        </authorList>
    </citation>
    <scope>NUCLEOTIDE SEQUENCE [LARGE SCALE GENOMIC DNA]</scope>
    <source>
        <strain evidence="3">B14</strain>
        <plasmid evidence="3">pROLI18</plasmid>
    </source>
</reference>
<protein>
    <recommendedName>
        <fullName evidence="1">HNH nuclease domain-containing protein</fullName>
    </recommendedName>
</protein>
<keyword evidence="2" id="KW-0614">Plasmid</keyword>
<proteinExistence type="predicted"/>
<dbReference type="EMBL" id="CP143428">
    <property type="protein sequence ID" value="WVX51743.1"/>
    <property type="molecule type" value="Genomic_DNA"/>
</dbReference>
<accession>A0ABZ2C271</accession>
<dbReference type="InterPro" id="IPR003615">
    <property type="entry name" value="HNH_nuc"/>
</dbReference>
<name>A0ABZ2C271_9RHOB</name>
<reference evidence="2 3" key="1">
    <citation type="submission" date="2015-07" db="EMBL/GenBank/DDBJ databases">
        <authorList>
            <person name="Voget S."/>
            <person name="Dogs M."/>
            <person name="Brinkhoff T.H."/>
            <person name="Daniel R."/>
        </authorList>
    </citation>
    <scope>NUCLEOTIDE SEQUENCE [LARGE SCALE GENOMIC DNA]</scope>
    <source>
        <strain evidence="2 3">B14</strain>
        <plasmid evidence="2 3">pROLI18</plasmid>
    </source>
</reference>
<dbReference type="Gene3D" id="1.10.30.50">
    <property type="match status" value="1"/>
</dbReference>
<keyword evidence="3" id="KW-1185">Reference proteome</keyword>
<evidence type="ECO:0000259" key="1">
    <source>
        <dbReference type="SMART" id="SM00507"/>
    </source>
</evidence>
<dbReference type="CDD" id="cd00085">
    <property type="entry name" value="HNHc"/>
    <property type="match status" value="1"/>
</dbReference>
<evidence type="ECO:0000313" key="3">
    <source>
        <dbReference type="Proteomes" id="UP001318682"/>
    </source>
</evidence>
<organism evidence="2 3">
    <name type="scientific">Roseobacter fucihabitans</name>
    <dbReference type="NCBI Taxonomy" id="1537242"/>
    <lineage>
        <taxon>Bacteria</taxon>
        <taxon>Pseudomonadati</taxon>
        <taxon>Pseudomonadota</taxon>
        <taxon>Alphaproteobacteria</taxon>
        <taxon>Rhodobacterales</taxon>
        <taxon>Roseobacteraceae</taxon>
        <taxon>Roseobacter</taxon>
    </lineage>
</organism>
<dbReference type="Proteomes" id="UP001318682">
    <property type="component" value="Plasmid pROLI18"/>
</dbReference>
<evidence type="ECO:0000313" key="2">
    <source>
        <dbReference type="EMBL" id="WVX51743.1"/>
    </source>
</evidence>
<gene>
    <name evidence="2" type="ORF">ROLI_048450</name>
</gene>
<sequence>MSSAEDPRVIELTAGVRVFILKTEEDEYWAGWLKTEEIERLSAIDQRFETMLTEPAGHLSFDPEIELNLASLKDPFGVQPHSVEVAEEDVAGNAGTPNKKAPYNAKTGRSEEAIAAELFQDDSSSEDVKKTQKVIETFERNRKAVRDLKKLYKTCQITGNDFIFSKVNGEPYLEVHHLVPLGEGGSDNPTNLVVISAHIHRMLHYAVVEGMDLAKIVDGKLDFTINGEGFTITWLPEHAKVIADAGGATV</sequence>